<dbReference type="InterPro" id="IPR036259">
    <property type="entry name" value="MFS_trans_sf"/>
</dbReference>
<dbReference type="CDD" id="cd17472">
    <property type="entry name" value="MFS_YajR_like"/>
    <property type="match status" value="1"/>
</dbReference>
<evidence type="ECO:0000313" key="9">
    <source>
        <dbReference type="EMBL" id="SDK79437.1"/>
    </source>
</evidence>
<accession>A0A1G9ETD2</accession>
<feature type="transmembrane region" description="Helical" evidence="7">
    <location>
        <begin position="366"/>
        <end position="386"/>
    </location>
</feature>
<dbReference type="PANTHER" id="PTHR23517:SF2">
    <property type="entry name" value="MULTIDRUG RESISTANCE PROTEIN MDTH"/>
    <property type="match status" value="1"/>
</dbReference>
<keyword evidence="4 7" id="KW-0812">Transmembrane</keyword>
<dbReference type="SUPFAM" id="SSF103473">
    <property type="entry name" value="MFS general substrate transporter"/>
    <property type="match status" value="1"/>
</dbReference>
<evidence type="ECO:0000256" key="4">
    <source>
        <dbReference type="ARBA" id="ARBA00022692"/>
    </source>
</evidence>
<evidence type="ECO:0000313" key="10">
    <source>
        <dbReference type="Proteomes" id="UP000199305"/>
    </source>
</evidence>
<feature type="transmembrane region" description="Helical" evidence="7">
    <location>
        <begin position="103"/>
        <end position="125"/>
    </location>
</feature>
<sequence>MRPDRPMDPTERRALSGLASLYIFRMLGLFMVLPVLSVYGVEYRHSTPFLLGIALGAYGLSQALLQIPLGMLSDRWGRKPVIFLGLGVFALGSAVAAQTDSVYGLIAGRVLQGCGAIAAATMALMADLTRDENRGKAMAAIGAAIGLSFMLAMLLGPLLAGVGGLAAIFWLTAGLALLGMLMLWRLVPTPAEPARPAVHNREFRRLVGDTGTWRLVAGVFFSHLLLTALFVPLPLVMVRELGMPGAEHWKVYGPLMLGSFLLMLPLMRWAERRDRVSRAMALALPGLACGSAALVLPVGEVGLLALLAVFFIAFNLLEALLPAQLTRSAPARARGAASGLYATLQFLGAFAGGSLGGYLYGAGGAGGVAALGAAVVVAWGLLWWLLQGRALPASR</sequence>
<evidence type="ECO:0000256" key="6">
    <source>
        <dbReference type="ARBA" id="ARBA00023136"/>
    </source>
</evidence>
<feature type="transmembrane region" description="Helical" evidence="7">
    <location>
        <begin position="165"/>
        <end position="187"/>
    </location>
</feature>
<keyword evidence="2" id="KW-0813">Transport</keyword>
<evidence type="ECO:0000256" key="1">
    <source>
        <dbReference type="ARBA" id="ARBA00004651"/>
    </source>
</evidence>
<dbReference type="AlphaFoldDB" id="A0A1G9ETD2"/>
<keyword evidence="6 7" id="KW-0472">Membrane</keyword>
<keyword evidence="10" id="KW-1185">Reference proteome</keyword>
<dbReference type="InterPro" id="IPR018212">
    <property type="entry name" value="Na/solute_symporter_CS"/>
</dbReference>
<dbReference type="InterPro" id="IPR050171">
    <property type="entry name" value="MFS_Transporters"/>
</dbReference>
<dbReference type="Pfam" id="PF07690">
    <property type="entry name" value="MFS_1"/>
    <property type="match status" value="1"/>
</dbReference>
<reference evidence="10" key="1">
    <citation type="submission" date="2016-10" db="EMBL/GenBank/DDBJ databases">
        <authorList>
            <person name="Varghese N."/>
            <person name="Submissions S."/>
        </authorList>
    </citation>
    <scope>NUCLEOTIDE SEQUENCE [LARGE SCALE GENOMIC DNA]</scope>
    <source>
        <strain evidence="10">CGMCC 1.10658</strain>
    </source>
</reference>
<dbReference type="PROSITE" id="PS00456">
    <property type="entry name" value="NA_SOLUT_SYMP_1"/>
    <property type="match status" value="1"/>
</dbReference>
<dbReference type="PANTHER" id="PTHR23517">
    <property type="entry name" value="RESISTANCE PROTEIN MDTM, PUTATIVE-RELATED-RELATED"/>
    <property type="match status" value="1"/>
</dbReference>
<dbReference type="PROSITE" id="PS50850">
    <property type="entry name" value="MFS"/>
    <property type="match status" value="1"/>
</dbReference>
<dbReference type="STRING" id="658219.SAMN05216212_3230"/>
<feature type="transmembrane region" description="Helical" evidence="7">
    <location>
        <begin position="251"/>
        <end position="267"/>
    </location>
</feature>
<organism evidence="9 10">
    <name type="scientific">Microbulbifer yueqingensis</name>
    <dbReference type="NCBI Taxonomy" id="658219"/>
    <lineage>
        <taxon>Bacteria</taxon>
        <taxon>Pseudomonadati</taxon>
        <taxon>Pseudomonadota</taxon>
        <taxon>Gammaproteobacteria</taxon>
        <taxon>Cellvibrionales</taxon>
        <taxon>Microbulbiferaceae</taxon>
        <taxon>Microbulbifer</taxon>
    </lineage>
</organism>
<dbReference type="Gene3D" id="1.20.1250.20">
    <property type="entry name" value="MFS general substrate transporter like domains"/>
    <property type="match status" value="1"/>
</dbReference>
<feature type="transmembrane region" description="Helical" evidence="7">
    <location>
        <begin position="279"/>
        <end position="296"/>
    </location>
</feature>
<keyword evidence="3" id="KW-1003">Cell membrane</keyword>
<dbReference type="InterPro" id="IPR020846">
    <property type="entry name" value="MFS_dom"/>
</dbReference>
<feature type="transmembrane region" description="Helical" evidence="7">
    <location>
        <begin position="47"/>
        <end position="69"/>
    </location>
</feature>
<dbReference type="GO" id="GO:0005886">
    <property type="term" value="C:plasma membrane"/>
    <property type="evidence" value="ECO:0007669"/>
    <property type="project" value="UniProtKB-SubCell"/>
</dbReference>
<dbReference type="PROSITE" id="PS00216">
    <property type="entry name" value="SUGAR_TRANSPORT_1"/>
    <property type="match status" value="1"/>
</dbReference>
<name>A0A1G9ETD2_9GAMM</name>
<feature type="transmembrane region" description="Helical" evidence="7">
    <location>
        <begin position="81"/>
        <end position="97"/>
    </location>
</feature>
<feature type="domain" description="Major facilitator superfamily (MFS) profile" evidence="8">
    <location>
        <begin position="14"/>
        <end position="390"/>
    </location>
</feature>
<keyword evidence="5 7" id="KW-1133">Transmembrane helix</keyword>
<dbReference type="Proteomes" id="UP000199305">
    <property type="component" value="Unassembled WGS sequence"/>
</dbReference>
<evidence type="ECO:0000256" key="2">
    <source>
        <dbReference type="ARBA" id="ARBA00022448"/>
    </source>
</evidence>
<feature type="transmembrane region" description="Helical" evidence="7">
    <location>
        <begin position="211"/>
        <end position="231"/>
    </location>
</feature>
<protein>
    <submittedName>
        <fullName evidence="9">Predicted arabinose efflux permease, MFS family</fullName>
    </submittedName>
</protein>
<dbReference type="InterPro" id="IPR005829">
    <property type="entry name" value="Sugar_transporter_CS"/>
</dbReference>
<evidence type="ECO:0000256" key="5">
    <source>
        <dbReference type="ARBA" id="ARBA00022989"/>
    </source>
</evidence>
<evidence type="ECO:0000259" key="8">
    <source>
        <dbReference type="PROSITE" id="PS50850"/>
    </source>
</evidence>
<dbReference type="GO" id="GO:0022857">
    <property type="term" value="F:transmembrane transporter activity"/>
    <property type="evidence" value="ECO:0007669"/>
    <property type="project" value="InterPro"/>
</dbReference>
<evidence type="ECO:0000256" key="3">
    <source>
        <dbReference type="ARBA" id="ARBA00022475"/>
    </source>
</evidence>
<dbReference type="InterPro" id="IPR011701">
    <property type="entry name" value="MFS"/>
</dbReference>
<comment type="subcellular location">
    <subcellularLocation>
        <location evidence="1">Cell membrane</location>
        <topology evidence="1">Multi-pass membrane protein</topology>
    </subcellularLocation>
</comment>
<feature type="transmembrane region" description="Helical" evidence="7">
    <location>
        <begin position="302"/>
        <end position="321"/>
    </location>
</feature>
<gene>
    <name evidence="9" type="ORF">SAMN05216212_3230</name>
</gene>
<feature type="transmembrane region" description="Helical" evidence="7">
    <location>
        <begin position="341"/>
        <end position="360"/>
    </location>
</feature>
<evidence type="ECO:0000256" key="7">
    <source>
        <dbReference type="SAM" id="Phobius"/>
    </source>
</evidence>
<dbReference type="EMBL" id="FNFH01000009">
    <property type="protein sequence ID" value="SDK79437.1"/>
    <property type="molecule type" value="Genomic_DNA"/>
</dbReference>
<feature type="transmembrane region" description="Helical" evidence="7">
    <location>
        <begin position="21"/>
        <end position="41"/>
    </location>
</feature>
<feature type="transmembrane region" description="Helical" evidence="7">
    <location>
        <begin position="137"/>
        <end position="159"/>
    </location>
</feature>
<proteinExistence type="predicted"/>